<feature type="signal peptide" evidence="1">
    <location>
        <begin position="1"/>
        <end position="24"/>
    </location>
</feature>
<keyword evidence="1" id="KW-0732">Signal</keyword>
<dbReference type="AlphaFoldDB" id="W2C735"/>
<organism evidence="2 3">
    <name type="scientific">Tannerella sp. oral taxon BU063 isolate Cell 2</name>
    <dbReference type="NCBI Taxonomy" id="1411148"/>
    <lineage>
        <taxon>Bacteria</taxon>
        <taxon>Pseudomonadati</taxon>
        <taxon>Bacteroidota</taxon>
        <taxon>Bacteroidia</taxon>
        <taxon>Bacteroidales</taxon>
        <taxon>Tannerellaceae</taxon>
        <taxon>Tannerella</taxon>
    </lineage>
</organism>
<name>W2C735_9BACT</name>
<evidence type="ECO:0000256" key="1">
    <source>
        <dbReference type="SAM" id="SignalP"/>
    </source>
</evidence>
<dbReference type="EMBL" id="AYUF01000273">
    <property type="protein sequence ID" value="ETK02950.1"/>
    <property type="molecule type" value="Genomic_DNA"/>
</dbReference>
<dbReference type="Pfam" id="PF04170">
    <property type="entry name" value="NlpE"/>
    <property type="match status" value="1"/>
</dbReference>
<reference evidence="2 3" key="1">
    <citation type="submission" date="2013-11" db="EMBL/GenBank/DDBJ databases">
        <title>Single cell genomics of uncultured Tannerella BU063 (oral taxon 286).</title>
        <authorList>
            <person name="Beall C.J."/>
            <person name="Campbell A.G."/>
            <person name="Griffen A.L."/>
            <person name="Podar M."/>
            <person name="Leys E.J."/>
        </authorList>
    </citation>
    <scope>NUCLEOTIDE SEQUENCE [LARGE SCALE GENOMIC DNA]</scope>
    <source>
        <strain evidence="2">Cell 2</strain>
    </source>
</reference>
<sequence length="155" mass="16119">MKKKLLYCGIAALTLGFVSCNQNAKNAENAENADSAMVAEQPAEAPAPAFDKVGAYAGTLPCADCSGLETTVELMGDMTYKVTQDAKGKKDGGHSEAAGSFTWDPASGIITLENADALSFRKLLIEGDNVVVVGDDGAKAAENADKYVLTKKQPA</sequence>
<dbReference type="Gene3D" id="2.40.128.640">
    <property type="match status" value="1"/>
</dbReference>
<proteinExistence type="predicted"/>
<protein>
    <recommendedName>
        <fullName evidence="4">Copper resistance protein NlpE</fullName>
    </recommendedName>
</protein>
<comment type="caution">
    <text evidence="2">The sequence shown here is derived from an EMBL/GenBank/DDBJ whole genome shotgun (WGS) entry which is preliminary data.</text>
</comment>
<dbReference type="PATRIC" id="fig|1411148.3.peg.102"/>
<dbReference type="InterPro" id="IPR007298">
    <property type="entry name" value="Cu-R_lipoprotein_NlpE"/>
</dbReference>
<accession>W2C735</accession>
<feature type="chain" id="PRO_5004813303" description="Copper resistance protein NlpE" evidence="1">
    <location>
        <begin position="25"/>
        <end position="155"/>
    </location>
</feature>
<gene>
    <name evidence="2" type="ORF">N425_01545</name>
</gene>
<dbReference type="PROSITE" id="PS51257">
    <property type="entry name" value="PROKAR_LIPOPROTEIN"/>
    <property type="match status" value="1"/>
</dbReference>
<evidence type="ECO:0000313" key="3">
    <source>
        <dbReference type="Proteomes" id="UP000018837"/>
    </source>
</evidence>
<dbReference type="Proteomes" id="UP000018837">
    <property type="component" value="Unassembled WGS sequence"/>
</dbReference>
<evidence type="ECO:0008006" key="4">
    <source>
        <dbReference type="Google" id="ProtNLM"/>
    </source>
</evidence>
<evidence type="ECO:0000313" key="2">
    <source>
        <dbReference type="EMBL" id="ETK02950.1"/>
    </source>
</evidence>